<feature type="transmembrane region" description="Helical" evidence="1">
    <location>
        <begin position="6"/>
        <end position="31"/>
    </location>
</feature>
<dbReference type="Pfam" id="PF18895">
    <property type="entry name" value="T4SS_pilin"/>
    <property type="match status" value="2"/>
</dbReference>
<proteinExistence type="predicted"/>
<keyword evidence="1" id="KW-1133">Transmembrane helix</keyword>
<keyword evidence="1" id="KW-0812">Transmembrane</keyword>
<evidence type="ECO:0000313" key="3">
    <source>
        <dbReference type="Proteomes" id="UP000034452"/>
    </source>
</evidence>
<accession>A0A0G0SZK7</accession>
<reference evidence="2 3" key="1">
    <citation type="journal article" date="2015" name="Nature">
        <title>rRNA introns, odd ribosomes, and small enigmatic genomes across a large radiation of phyla.</title>
        <authorList>
            <person name="Brown C.T."/>
            <person name="Hug L.A."/>
            <person name="Thomas B.C."/>
            <person name="Sharon I."/>
            <person name="Castelle C.J."/>
            <person name="Singh A."/>
            <person name="Wilkins M.J."/>
            <person name="Williams K.H."/>
            <person name="Banfield J.F."/>
        </authorList>
    </citation>
    <scope>NUCLEOTIDE SEQUENCE [LARGE SCALE GENOMIC DNA]</scope>
</reference>
<feature type="transmembrane region" description="Helical" evidence="1">
    <location>
        <begin position="52"/>
        <end position="73"/>
    </location>
</feature>
<feature type="transmembrane region" description="Helical" evidence="1">
    <location>
        <begin position="156"/>
        <end position="178"/>
    </location>
</feature>
<gene>
    <name evidence="2" type="ORF">UU13_C0012G0020</name>
</gene>
<dbReference type="EMBL" id="LBZL01000012">
    <property type="protein sequence ID" value="KKR70174.1"/>
    <property type="molecule type" value="Genomic_DNA"/>
</dbReference>
<protein>
    <submittedName>
        <fullName evidence="2">Uncharacterized protein</fullName>
    </submittedName>
</protein>
<comment type="caution">
    <text evidence="2">The sequence shown here is derived from an EMBL/GenBank/DDBJ whole genome shotgun (WGS) entry which is preliminary data.</text>
</comment>
<name>A0A0G0SZK7_9BACT</name>
<sequence>MTIPTLIAKIGGILNSIIPVLIVLGMAYFIWGVIQYVIADSEEVKKKGKDSMIYGLIGLAVIFGMWGLVNIVVKTFFTSSADLVAPTLAPLTPSGACSLAGNPKFQDLLCYVTKIINDSVIPLIFALAMVFFVWGVVKFFIINAGEEAKRAEGKQYMIWGIVALAVMLSIWGLVAVLGTTFNLNTTILPQVKPPGASSPQCNYEGPCPSGQTVDPCTGTCL</sequence>
<keyword evidence="1" id="KW-0472">Membrane</keyword>
<evidence type="ECO:0000313" key="2">
    <source>
        <dbReference type="EMBL" id="KKR70174.1"/>
    </source>
</evidence>
<dbReference type="Proteomes" id="UP000034452">
    <property type="component" value="Unassembled WGS sequence"/>
</dbReference>
<organism evidence="2 3">
    <name type="scientific">Candidatus Nomurabacteria bacterium GW2011_GWB1_40_7</name>
    <dbReference type="NCBI Taxonomy" id="1618744"/>
    <lineage>
        <taxon>Bacteria</taxon>
        <taxon>Candidatus Nomuraibacteriota</taxon>
    </lineage>
</organism>
<dbReference type="InterPro" id="IPR043993">
    <property type="entry name" value="T4SS_pilin"/>
</dbReference>
<dbReference type="AlphaFoldDB" id="A0A0G0SZK7"/>
<feature type="transmembrane region" description="Helical" evidence="1">
    <location>
        <begin position="121"/>
        <end position="144"/>
    </location>
</feature>
<evidence type="ECO:0000256" key="1">
    <source>
        <dbReference type="SAM" id="Phobius"/>
    </source>
</evidence>